<reference key="1">
    <citation type="journal article" date="2014" name="PLoS Genet.">
        <title>Signature Gene Expression Reveals Novel Clues to the Molecular Mechanisms of Dimorphic Transition in Penicillium marneffei.</title>
        <authorList>
            <person name="Yang E."/>
            <person name="Wang G."/>
            <person name="Cai J."/>
            <person name="Woo P.C."/>
            <person name="Lau S.K."/>
            <person name="Yuen K.-Y."/>
            <person name="Chow W.-N."/>
            <person name="Lin X."/>
        </authorList>
    </citation>
    <scope>NUCLEOTIDE SEQUENCE [LARGE SCALE GENOMIC DNA]</scope>
    <source>
        <strain>PM1</strain>
    </source>
</reference>
<protein>
    <submittedName>
        <fullName evidence="1">Uncharacterized protein</fullName>
    </submittedName>
</protein>
<reference evidence="1" key="2">
    <citation type="journal article" date="2014" name="PLoS Genet.">
        <title>Signature gene expression reveals novel clues to the molecular mechanisms of dimorphic transition in Penicillium marneffei.</title>
        <authorList>
            <person name="Yang E."/>
            <person name="Wang G."/>
            <person name="Cai J."/>
            <person name="Woo P.C."/>
            <person name="Lau S.K."/>
            <person name="Yuen K.-Y."/>
            <person name="Chow W.-N."/>
            <person name="Lin X."/>
        </authorList>
    </citation>
    <scope>NUCLEOTIDE SEQUENCE</scope>
    <source>
        <strain evidence="1">PM1</strain>
    </source>
</reference>
<proteinExistence type="predicted"/>
<dbReference type="AlphaFoldDB" id="A0A093XBG8"/>
<sequence length="131" mass="15141">MEEIIHGSSSLKCRKIANSFEYARKDVCVSAVKRLLDRARSGTLTREDVYDEIALVEASLLVVLPGEDEKLYMNNEHWNFSRDLLKLPKRKKRRIYIEENKVPYSKISTLIDTCPHPCFSSKDTESSFTVQ</sequence>
<dbReference type="HOGENOM" id="CLU_1929003_0_0_1"/>
<accession>A0A093XBG8</accession>
<name>A0A093XBG8_TALMA</name>
<organism evidence="1">
    <name type="scientific">Talaromyces marneffei PM1</name>
    <dbReference type="NCBI Taxonomy" id="1077442"/>
    <lineage>
        <taxon>Eukaryota</taxon>
        <taxon>Fungi</taxon>
        <taxon>Dikarya</taxon>
        <taxon>Ascomycota</taxon>
        <taxon>Pezizomycotina</taxon>
        <taxon>Eurotiomycetes</taxon>
        <taxon>Eurotiomycetidae</taxon>
        <taxon>Eurotiales</taxon>
        <taxon>Trichocomaceae</taxon>
        <taxon>Talaromyces</taxon>
        <taxon>Talaromyces sect. Talaromyces</taxon>
    </lineage>
</organism>
<dbReference type="EMBL" id="JPOX01000043">
    <property type="protein sequence ID" value="KFX42543.1"/>
    <property type="molecule type" value="Genomic_DNA"/>
</dbReference>
<gene>
    <name evidence="1" type="ORF">GQ26_0430330</name>
</gene>
<evidence type="ECO:0000313" key="1">
    <source>
        <dbReference type="EMBL" id="KFX42543.1"/>
    </source>
</evidence>
<comment type="caution">
    <text evidence="1">The sequence shown here is derived from an EMBL/GenBank/DDBJ whole genome shotgun (WGS) entry which is preliminary data.</text>
</comment>